<dbReference type="AlphaFoldDB" id="A0A1U7H610"/>
<gene>
    <name evidence="2" type="ORF">NIES592_03250</name>
</gene>
<sequence>MSKLVSVIIPCFNAARWLAETIDSCLQQTYPNIEIIVIDDGSTDNSLEILKSYGDKIIWKNCSHQGGNHARNFSFALSKGEYIQFLDADDYILPEKIERQVRFLETTGVDVVYGDWRYKHHLPDGTNYLDKIEIPGEQADILESLLVDWWTALASLLYRRTAVEKSGGWDEELAAAQDRDFFLSVVINGAKVLYQPGCYSVYRRYGYVTVSSSSPNRWIQNHSIVLKKAENKLLKLNKLDDKYRYAIAQCYLNMSRVALKHNYFKLYFKLIEEVLITYPDFKKKSRKAIYVFLQNICGFRQSERLVFSFLCTRKIVRYIIKHFAQIKKIVQVSS</sequence>
<evidence type="ECO:0000259" key="1">
    <source>
        <dbReference type="Pfam" id="PF00535"/>
    </source>
</evidence>
<dbReference type="PANTHER" id="PTHR22916">
    <property type="entry name" value="GLYCOSYLTRANSFERASE"/>
    <property type="match status" value="1"/>
</dbReference>
<dbReference type="SUPFAM" id="SSF53448">
    <property type="entry name" value="Nucleotide-diphospho-sugar transferases"/>
    <property type="match status" value="1"/>
</dbReference>
<dbReference type="RefSeq" id="WP_073554894.1">
    <property type="nucleotide sequence ID" value="NZ_MRCA01000001.1"/>
</dbReference>
<reference evidence="2 3" key="1">
    <citation type="submission" date="2016-11" db="EMBL/GenBank/DDBJ databases">
        <title>Draft Genome Sequences of Nine Cyanobacterial Strains from Diverse Habitats.</title>
        <authorList>
            <person name="Zhu T."/>
            <person name="Hou S."/>
            <person name="Lu X."/>
            <person name="Hess W.R."/>
        </authorList>
    </citation>
    <scope>NUCLEOTIDE SEQUENCE [LARGE SCALE GENOMIC DNA]</scope>
    <source>
        <strain evidence="2 3">NIES-592</strain>
    </source>
</reference>
<proteinExistence type="predicted"/>
<accession>A0A1U7H610</accession>
<dbReference type="InterPro" id="IPR029044">
    <property type="entry name" value="Nucleotide-diphossugar_trans"/>
</dbReference>
<evidence type="ECO:0000313" key="2">
    <source>
        <dbReference type="EMBL" id="OKH16656.1"/>
    </source>
</evidence>
<dbReference type="InterPro" id="IPR001173">
    <property type="entry name" value="Glyco_trans_2-like"/>
</dbReference>
<dbReference type="EMBL" id="MRCA01000001">
    <property type="protein sequence ID" value="OKH16656.1"/>
    <property type="molecule type" value="Genomic_DNA"/>
</dbReference>
<dbReference type="GO" id="GO:0016740">
    <property type="term" value="F:transferase activity"/>
    <property type="evidence" value="ECO:0007669"/>
    <property type="project" value="UniProtKB-KW"/>
</dbReference>
<evidence type="ECO:0000313" key="3">
    <source>
        <dbReference type="Proteomes" id="UP000186391"/>
    </source>
</evidence>
<dbReference type="Proteomes" id="UP000186391">
    <property type="component" value="Unassembled WGS sequence"/>
</dbReference>
<dbReference type="Pfam" id="PF00535">
    <property type="entry name" value="Glycos_transf_2"/>
    <property type="match status" value="1"/>
</dbReference>
<keyword evidence="2" id="KW-0808">Transferase</keyword>
<keyword evidence="3" id="KW-1185">Reference proteome</keyword>
<comment type="caution">
    <text evidence="2">The sequence shown here is derived from an EMBL/GenBank/DDBJ whole genome shotgun (WGS) entry which is preliminary data.</text>
</comment>
<organism evidence="2 3">
    <name type="scientific">Fischerella major NIES-592</name>
    <dbReference type="NCBI Taxonomy" id="210994"/>
    <lineage>
        <taxon>Bacteria</taxon>
        <taxon>Bacillati</taxon>
        <taxon>Cyanobacteriota</taxon>
        <taxon>Cyanophyceae</taxon>
        <taxon>Nostocales</taxon>
        <taxon>Hapalosiphonaceae</taxon>
        <taxon>Fischerella</taxon>
    </lineage>
</organism>
<feature type="domain" description="Glycosyltransferase 2-like" evidence="1">
    <location>
        <begin position="6"/>
        <end position="119"/>
    </location>
</feature>
<dbReference type="Gene3D" id="3.90.550.10">
    <property type="entry name" value="Spore Coat Polysaccharide Biosynthesis Protein SpsA, Chain A"/>
    <property type="match status" value="1"/>
</dbReference>
<name>A0A1U7H610_9CYAN</name>
<protein>
    <submittedName>
        <fullName evidence="2">Glycosyl transferase family 2</fullName>
    </submittedName>
</protein>
<dbReference type="OrthoDB" id="9812327at2"/>